<sequence>MEMQQFYYDNKIVKKFLYACILFGVVGMLVGLILAIMFLFPNLTDGISWLSFGRLRPLHTNAVIFAFVGNAIFAGVYYSMQRLLKTRMYSDLLSNINFWGWQLIIVAAAITLPLGYSTSKEYAELEWPIDIAIALIWVVFGINMIMTILKRRERHIYVAIWFYIATFVTVAILHIFNSLALPVSGLKSYSVYAGVQDALVQWWYGHNAVAFFLTTPFLGLMYYFVPKVANRPVYSYRLSIIHFWSLIFIYIWAGPHHLLYTALPDWAQNLGVVFSVMLIAPSWGGMINGLLTLRGVWDKVRTDAVLKFFVVGITGYGMATFEGPMLSLKNVNAIAHFTDWIIAHVHVGALAWNGFMTFGMIYWLIPRMTKTKLFSEKLANFHFWIGTLGIILYALPLYVAGFTQASMWKQFNPDGTLVYGNFLETVTQIMPMYWMRAIGGTLYVAGLLVLVYNVIRTVAAGSTVEDELAEAPALAVISPKRMKGEKWHSWLERRPIQFTVLSLVAILIGGVIQIIPTIVVKSNIPTIASVKPYSPMELEGRDLYIREGCVGCHSQMIRPFRSEVERYGEYSKGGEYVYDHPFLWGSKRTGPDLHRVGAKYNDNWHFNHMWDPQSTSPGSIMPGYKWMYDNKPMDYSSIEKKMEVMVTLGVPYTEEDIKNARKSIDEQGAQIEKNLYADPDFVKSYEESKKNAATRGEEFVPMKDREITALIAYLQRLGTDIKVKETAQNK</sequence>
<evidence type="ECO:0000256" key="5">
    <source>
        <dbReference type="ARBA" id="ARBA00022448"/>
    </source>
</evidence>
<feature type="transmembrane region" description="Helical" evidence="20">
    <location>
        <begin position="377"/>
        <end position="399"/>
    </location>
</feature>
<feature type="transmembrane region" description="Helical" evidence="20">
    <location>
        <begin position="156"/>
        <end position="183"/>
    </location>
</feature>
<evidence type="ECO:0000256" key="14">
    <source>
        <dbReference type="ARBA" id="ARBA00023004"/>
    </source>
</evidence>
<evidence type="ECO:0000313" key="23">
    <source>
        <dbReference type="EMBL" id="RAR50966.1"/>
    </source>
</evidence>
<dbReference type="NCBIfam" id="NF011053">
    <property type="entry name" value="PRK14485.1"/>
    <property type="match status" value="1"/>
</dbReference>
<feature type="transmembrane region" description="Helical" evidence="20">
    <location>
        <begin position="16"/>
        <end position="40"/>
    </location>
</feature>
<reference evidence="23 24" key="1">
    <citation type="submission" date="2018-06" db="EMBL/GenBank/DDBJ databases">
        <title>Genomic Encyclopedia of Type Strains, Phase III (KMG-III): the genomes of soil and plant-associated and newly described type strains.</title>
        <authorList>
            <person name="Whitman W."/>
        </authorList>
    </citation>
    <scope>NUCLEOTIDE SEQUENCE [LARGE SCALE GENOMIC DNA]</scope>
    <source>
        <strain evidence="23 24">CGMCC 1.12504</strain>
    </source>
</reference>
<dbReference type="NCBIfam" id="TIGR00780">
    <property type="entry name" value="ccoN"/>
    <property type="match status" value="1"/>
</dbReference>
<feature type="binding site" evidence="18">
    <location>
        <position position="257"/>
    </location>
    <ligand>
        <name>Cu cation</name>
        <dbReference type="ChEBI" id="CHEBI:23378"/>
        <label>B</label>
    </ligand>
</feature>
<evidence type="ECO:0000259" key="21">
    <source>
        <dbReference type="PROSITE" id="PS50855"/>
    </source>
</evidence>
<evidence type="ECO:0000256" key="3">
    <source>
        <dbReference type="ARBA" id="ARBA00004673"/>
    </source>
</evidence>
<evidence type="ECO:0000256" key="1">
    <source>
        <dbReference type="ARBA" id="ARBA00001970"/>
    </source>
</evidence>
<feature type="binding site" evidence="18">
    <location>
        <position position="256"/>
    </location>
    <ligand>
        <name>Cu cation</name>
        <dbReference type="ChEBI" id="CHEBI:23378"/>
        <label>B</label>
    </ligand>
</feature>
<evidence type="ECO:0000256" key="13">
    <source>
        <dbReference type="ARBA" id="ARBA00022989"/>
    </source>
</evidence>
<dbReference type="AlphaFoldDB" id="A0A328X0N3"/>
<dbReference type="InterPro" id="IPR009056">
    <property type="entry name" value="Cyt_c-like_dom"/>
</dbReference>
<comment type="pathway">
    <text evidence="3">Energy metabolism; oxidative phosphorylation.</text>
</comment>
<gene>
    <name evidence="23" type="ORF">B0I10_101138</name>
</gene>
<dbReference type="SUPFAM" id="SSF81442">
    <property type="entry name" value="Cytochrome c oxidase subunit I-like"/>
    <property type="match status" value="1"/>
</dbReference>
<dbReference type="CDD" id="cd01661">
    <property type="entry name" value="cbb3_Oxidase_I"/>
    <property type="match status" value="1"/>
</dbReference>
<comment type="caution">
    <text evidence="23">The sequence shown here is derived from an EMBL/GenBank/DDBJ whole genome shotgun (WGS) entry which is preliminary data.</text>
</comment>
<feature type="transmembrane region" description="Helical" evidence="20">
    <location>
        <begin position="92"/>
        <end position="115"/>
    </location>
</feature>
<comment type="cofactor">
    <cofactor evidence="18">
        <name>heme</name>
        <dbReference type="ChEBI" id="CHEBI:30413"/>
    </cofactor>
    <text evidence="18">Binds 2 heme groups per subunit, denoted as high- and low-spin.</text>
</comment>
<dbReference type="PANTHER" id="PTHR10422">
    <property type="entry name" value="CYTOCHROME C OXIDASE SUBUNIT 1"/>
    <property type="match status" value="1"/>
</dbReference>
<evidence type="ECO:0000256" key="9">
    <source>
        <dbReference type="ARBA" id="ARBA00022692"/>
    </source>
</evidence>
<evidence type="ECO:0000256" key="19">
    <source>
        <dbReference type="RuleBase" id="RU000370"/>
    </source>
</evidence>
<dbReference type="Gene3D" id="1.10.760.10">
    <property type="entry name" value="Cytochrome c-like domain"/>
    <property type="match status" value="1"/>
</dbReference>
<dbReference type="GO" id="GO:0005886">
    <property type="term" value="C:plasma membrane"/>
    <property type="evidence" value="ECO:0007669"/>
    <property type="project" value="UniProtKB-SubCell"/>
</dbReference>
<dbReference type="InterPro" id="IPR036909">
    <property type="entry name" value="Cyt_c-like_dom_sf"/>
</dbReference>
<dbReference type="PROSITE" id="PS51007">
    <property type="entry name" value="CYTC"/>
    <property type="match status" value="1"/>
</dbReference>
<evidence type="ECO:0000256" key="12">
    <source>
        <dbReference type="ARBA" id="ARBA00022982"/>
    </source>
</evidence>
<dbReference type="InterPro" id="IPR023616">
    <property type="entry name" value="Cyt_c_oxase-like_su1_dom"/>
</dbReference>
<keyword evidence="8 19" id="KW-0679">Respiratory chain</keyword>
<dbReference type="RefSeq" id="WP_112084562.1">
    <property type="nucleotide sequence ID" value="NZ_QLSV01000001.1"/>
</dbReference>
<evidence type="ECO:0000256" key="8">
    <source>
        <dbReference type="ARBA" id="ARBA00022660"/>
    </source>
</evidence>
<dbReference type="PROSITE" id="PS00077">
    <property type="entry name" value="COX1_CUB"/>
    <property type="match status" value="1"/>
</dbReference>
<dbReference type="Pfam" id="PF02433">
    <property type="entry name" value="FixO"/>
    <property type="match status" value="1"/>
</dbReference>
<proteinExistence type="inferred from homology"/>
<accession>A0A328X0N3</accession>
<feature type="binding site" evidence="18">
    <location>
        <position position="206"/>
    </location>
    <ligand>
        <name>Cu cation</name>
        <dbReference type="ChEBI" id="CHEBI:23378"/>
        <label>B</label>
    </ligand>
</feature>
<keyword evidence="10 18" id="KW-0479">Metal-binding</keyword>
<comment type="subcellular location">
    <subcellularLocation>
        <location evidence="2">Cell membrane</location>
        <topology evidence="2">Multi-pass membrane protein</topology>
    </subcellularLocation>
</comment>
<dbReference type="GO" id="GO:0022904">
    <property type="term" value="P:respiratory electron transport chain"/>
    <property type="evidence" value="ECO:0007669"/>
    <property type="project" value="TreeGrafter"/>
</dbReference>
<keyword evidence="15" id="KW-0186">Copper</keyword>
<keyword evidence="14 18" id="KW-0408">Iron</keyword>
<dbReference type="GO" id="GO:0015990">
    <property type="term" value="P:electron transport coupled proton transport"/>
    <property type="evidence" value="ECO:0007669"/>
    <property type="project" value="TreeGrafter"/>
</dbReference>
<feature type="transmembrane region" description="Helical" evidence="20">
    <location>
        <begin position="305"/>
        <end position="321"/>
    </location>
</feature>
<keyword evidence="12 19" id="KW-0249">Electron transport</keyword>
<dbReference type="InterPro" id="IPR000883">
    <property type="entry name" value="Cyt_C_Oxase_1"/>
</dbReference>
<keyword evidence="5 19" id="KW-0813">Transport</keyword>
<name>A0A328X0N3_9FLAO</name>
<evidence type="ECO:0000256" key="18">
    <source>
        <dbReference type="PIRSR" id="PIRSR604677-50"/>
    </source>
</evidence>
<feature type="transmembrane region" description="Helical" evidence="20">
    <location>
        <begin position="496"/>
        <end position="515"/>
    </location>
</feature>
<dbReference type="Gene3D" id="1.20.210.10">
    <property type="entry name" value="Cytochrome c oxidase-like, subunit I domain"/>
    <property type="match status" value="1"/>
</dbReference>
<evidence type="ECO:0000256" key="20">
    <source>
        <dbReference type="SAM" id="Phobius"/>
    </source>
</evidence>
<keyword evidence="13 20" id="KW-1133">Transmembrane helix</keyword>
<comment type="catalytic activity">
    <reaction evidence="17">
        <text>4 Fe(II)-[cytochrome c] + O2 + 8 H(+)(in) = 4 Fe(III)-[cytochrome c] + 2 H2O + 4 H(+)(out)</text>
        <dbReference type="Rhea" id="RHEA:11436"/>
        <dbReference type="Rhea" id="RHEA-COMP:10350"/>
        <dbReference type="Rhea" id="RHEA-COMP:14399"/>
        <dbReference type="ChEBI" id="CHEBI:15377"/>
        <dbReference type="ChEBI" id="CHEBI:15378"/>
        <dbReference type="ChEBI" id="CHEBI:15379"/>
        <dbReference type="ChEBI" id="CHEBI:29033"/>
        <dbReference type="ChEBI" id="CHEBI:29034"/>
        <dbReference type="EC" id="7.1.1.9"/>
    </reaction>
</comment>
<feature type="transmembrane region" description="Helical" evidence="20">
    <location>
        <begin position="433"/>
        <end position="455"/>
    </location>
</feature>
<evidence type="ECO:0000256" key="17">
    <source>
        <dbReference type="ARBA" id="ARBA00047816"/>
    </source>
</evidence>
<evidence type="ECO:0000313" key="24">
    <source>
        <dbReference type="Proteomes" id="UP000249518"/>
    </source>
</evidence>
<dbReference type="PROSITE" id="PS50855">
    <property type="entry name" value="COX1"/>
    <property type="match status" value="1"/>
</dbReference>
<feature type="binding site" description="axial binding residue" evidence="18">
    <location>
        <position position="59"/>
    </location>
    <ligand>
        <name>heme b</name>
        <dbReference type="ChEBI" id="CHEBI:60344"/>
        <label>1; low-spin</label>
    </ligand>
    <ligandPart>
        <name>Fe</name>
        <dbReference type="ChEBI" id="CHEBI:18248"/>
    </ligandPart>
</feature>
<dbReference type="Proteomes" id="UP000249518">
    <property type="component" value="Unassembled WGS sequence"/>
</dbReference>
<keyword evidence="7 18" id="KW-0349">Heme</keyword>
<keyword evidence="16 20" id="KW-0472">Membrane</keyword>
<evidence type="ECO:0000256" key="4">
    <source>
        <dbReference type="ARBA" id="ARBA00012949"/>
    </source>
</evidence>
<keyword evidence="6" id="KW-1003">Cell membrane</keyword>
<feature type="transmembrane region" description="Helical" evidence="20">
    <location>
        <begin position="203"/>
        <end position="224"/>
    </location>
</feature>
<dbReference type="Pfam" id="PF00115">
    <property type="entry name" value="COX1"/>
    <property type="match status" value="1"/>
</dbReference>
<dbReference type="GO" id="GO:0004129">
    <property type="term" value="F:cytochrome-c oxidase activity"/>
    <property type="evidence" value="ECO:0007669"/>
    <property type="project" value="UniProtKB-EC"/>
</dbReference>
<feature type="domain" description="Cytochrome c" evidence="22">
    <location>
        <begin position="535"/>
        <end position="718"/>
    </location>
</feature>
<comment type="cofactor">
    <cofactor evidence="18">
        <name>Cu(2+)</name>
        <dbReference type="ChEBI" id="CHEBI:29036"/>
    </cofactor>
    <text evidence="18">Binds 1 copper ion per subunit, denoted as copper B.</text>
</comment>
<organism evidence="23 24">
    <name type="scientific">Flavobacterium lacus</name>
    <dbReference type="NCBI Taxonomy" id="1353778"/>
    <lineage>
        <taxon>Bacteria</taxon>
        <taxon>Pseudomonadati</taxon>
        <taxon>Bacteroidota</taxon>
        <taxon>Flavobacteriia</taxon>
        <taxon>Flavobacteriales</taxon>
        <taxon>Flavobacteriaceae</taxon>
        <taxon>Flavobacterium</taxon>
    </lineage>
</organism>
<dbReference type="InterPro" id="IPR023615">
    <property type="entry name" value="Cyt_c_Oxase_su1_BS"/>
</dbReference>
<feature type="transmembrane region" description="Helical" evidence="20">
    <location>
        <begin position="273"/>
        <end position="293"/>
    </location>
</feature>
<dbReference type="GO" id="GO:0020037">
    <property type="term" value="F:heme binding"/>
    <property type="evidence" value="ECO:0007669"/>
    <property type="project" value="InterPro"/>
</dbReference>
<evidence type="ECO:0000256" key="6">
    <source>
        <dbReference type="ARBA" id="ARBA00022475"/>
    </source>
</evidence>
<keyword evidence="9 19" id="KW-0812">Transmembrane</keyword>
<evidence type="ECO:0000256" key="2">
    <source>
        <dbReference type="ARBA" id="ARBA00004651"/>
    </source>
</evidence>
<evidence type="ECO:0000256" key="7">
    <source>
        <dbReference type="ARBA" id="ARBA00022617"/>
    </source>
</evidence>
<evidence type="ECO:0000256" key="15">
    <source>
        <dbReference type="ARBA" id="ARBA00023008"/>
    </source>
</evidence>
<dbReference type="GO" id="GO:0046872">
    <property type="term" value="F:metal ion binding"/>
    <property type="evidence" value="ECO:0007669"/>
    <property type="project" value="UniProtKB-KW"/>
</dbReference>
<dbReference type="PANTHER" id="PTHR10422:SF29">
    <property type="entry name" value="CYTOCHROME C OXIDASE SUBUNIT 1 HOMOLOG, BACTEROID"/>
    <property type="match status" value="1"/>
</dbReference>
<evidence type="ECO:0000256" key="16">
    <source>
        <dbReference type="ARBA" id="ARBA00023136"/>
    </source>
</evidence>
<dbReference type="InterPro" id="IPR036927">
    <property type="entry name" value="Cyt_c_oxase-like_su1_sf"/>
</dbReference>
<keyword evidence="11" id="KW-1278">Translocase</keyword>
<dbReference type="EMBL" id="QLSV01000001">
    <property type="protein sequence ID" value="RAR50966.1"/>
    <property type="molecule type" value="Genomic_DNA"/>
</dbReference>
<feature type="domain" description="Cytochrome oxidase subunit I profile" evidence="21">
    <location>
        <begin position="16"/>
        <end position="465"/>
    </location>
</feature>
<dbReference type="GO" id="GO:0009060">
    <property type="term" value="P:aerobic respiration"/>
    <property type="evidence" value="ECO:0007669"/>
    <property type="project" value="InterPro"/>
</dbReference>
<feature type="binding site" description="axial binding residue" evidence="18">
    <location>
        <position position="344"/>
    </location>
    <ligand>
        <name>heme b</name>
        <dbReference type="ChEBI" id="CHEBI:60344"/>
        <label>2; high-spin</label>
    </ligand>
    <ligandPart>
        <name>Fe</name>
        <dbReference type="ChEBI" id="CHEBI:18248"/>
    </ligandPart>
</feature>
<dbReference type="InterPro" id="IPR003468">
    <property type="entry name" value="Cyt_c_oxidase_monohaem-su/FixO"/>
</dbReference>
<keyword evidence="24" id="KW-1185">Reference proteome</keyword>
<dbReference type="InterPro" id="IPR004677">
    <property type="entry name" value="Cyt_c_oxidase_cbb3_su1"/>
</dbReference>
<evidence type="ECO:0000256" key="10">
    <source>
        <dbReference type="ARBA" id="ARBA00022723"/>
    </source>
</evidence>
<feature type="transmembrane region" description="Helical" evidence="20">
    <location>
        <begin position="341"/>
        <end position="365"/>
    </location>
</feature>
<dbReference type="SUPFAM" id="SSF46626">
    <property type="entry name" value="Cytochrome c"/>
    <property type="match status" value="1"/>
</dbReference>
<feature type="transmembrane region" description="Helical" evidence="20">
    <location>
        <begin position="127"/>
        <end position="149"/>
    </location>
</feature>
<dbReference type="NCBIfam" id="NF011055">
    <property type="entry name" value="PRK14487.1"/>
    <property type="match status" value="1"/>
</dbReference>
<dbReference type="OrthoDB" id="9806838at2"/>
<comment type="cofactor">
    <cofactor evidence="1">
        <name>heme b</name>
        <dbReference type="ChEBI" id="CHEBI:60344"/>
    </cofactor>
</comment>
<dbReference type="EC" id="7.1.1.9" evidence="4"/>
<evidence type="ECO:0000259" key="22">
    <source>
        <dbReference type="PROSITE" id="PS51007"/>
    </source>
</evidence>
<feature type="binding site" description="axial binding residue" evidence="18">
    <location>
        <position position="346"/>
    </location>
    <ligand>
        <name>heme b</name>
        <dbReference type="ChEBI" id="CHEBI:60344"/>
        <label>1; low-spin</label>
    </ligand>
    <ligandPart>
        <name>Fe</name>
        <dbReference type="ChEBI" id="CHEBI:18248"/>
    </ligandPart>
</feature>
<evidence type="ECO:0000256" key="11">
    <source>
        <dbReference type="ARBA" id="ARBA00022967"/>
    </source>
</evidence>
<comment type="similarity">
    <text evidence="19">Belongs to the heme-copper respiratory oxidase family.</text>
</comment>
<protein>
    <recommendedName>
        <fullName evidence="4">cytochrome-c oxidase</fullName>
        <ecNumber evidence="4">7.1.1.9</ecNumber>
    </recommendedName>
</protein>
<feature type="transmembrane region" description="Helical" evidence="20">
    <location>
        <begin position="60"/>
        <end position="80"/>
    </location>
</feature>
<feature type="transmembrane region" description="Helical" evidence="20">
    <location>
        <begin position="236"/>
        <end position="253"/>
    </location>
</feature>
<dbReference type="NCBIfam" id="TIGR00781">
    <property type="entry name" value="ccoO"/>
    <property type="match status" value="1"/>
</dbReference>